<accession>A0ABV4YB48</accession>
<dbReference type="EMBL" id="JBHFNS010000051">
    <property type="protein sequence ID" value="MFB2936039.1"/>
    <property type="molecule type" value="Genomic_DNA"/>
</dbReference>
<sequence length="86" mass="10247">MKTDNIFYQLFQTFPTLLFELIGQPPSLAQNYTFVSQEVKELSRSFDGVFLPLKTAPDQPIYFVEVQFQPKADFYWRFFAEIFVYL</sequence>
<dbReference type="PANTHER" id="PTHR35586:SF2">
    <property type="entry name" value="SLL1542 PROTEIN"/>
    <property type="match status" value="1"/>
</dbReference>
<dbReference type="InterPro" id="IPR022573">
    <property type="entry name" value="DUF2887"/>
</dbReference>
<feature type="non-terminal residue" evidence="1">
    <location>
        <position position="86"/>
    </location>
</feature>
<dbReference type="Pfam" id="PF11103">
    <property type="entry name" value="DUF2887"/>
    <property type="match status" value="1"/>
</dbReference>
<dbReference type="RefSeq" id="WP_413257540.1">
    <property type="nucleotide sequence ID" value="NZ_JBHFNS010000051.1"/>
</dbReference>
<organism evidence="1 2">
    <name type="scientific">Floridaenema fluviatile BLCC-F154</name>
    <dbReference type="NCBI Taxonomy" id="3153640"/>
    <lineage>
        <taxon>Bacteria</taxon>
        <taxon>Bacillati</taxon>
        <taxon>Cyanobacteriota</taxon>
        <taxon>Cyanophyceae</taxon>
        <taxon>Oscillatoriophycideae</taxon>
        <taxon>Aerosakkonematales</taxon>
        <taxon>Aerosakkonemataceae</taxon>
        <taxon>Floridanema</taxon>
        <taxon>Floridanema fluviatile</taxon>
    </lineage>
</organism>
<proteinExistence type="predicted"/>
<reference evidence="1 2" key="1">
    <citation type="submission" date="2024-09" db="EMBL/GenBank/DDBJ databases">
        <title>Floridaenema gen nov. (Aerosakkonemataceae, Aerosakkonematales ord. nov., Cyanobacteria) from benthic tropical and subtropical fresh waters, with the description of four new species.</title>
        <authorList>
            <person name="Moretto J.A."/>
            <person name="Berthold D.E."/>
            <person name="Lefler F.W."/>
            <person name="Huang I.-S."/>
            <person name="Laughinghouse H. IV."/>
        </authorList>
    </citation>
    <scope>NUCLEOTIDE SEQUENCE [LARGE SCALE GENOMIC DNA]</scope>
    <source>
        <strain evidence="1 2">BLCC-F154</strain>
    </source>
</reference>
<keyword evidence="2" id="KW-1185">Reference proteome</keyword>
<evidence type="ECO:0000313" key="2">
    <source>
        <dbReference type="Proteomes" id="UP001576776"/>
    </source>
</evidence>
<name>A0ABV4YB48_9CYAN</name>
<evidence type="ECO:0000313" key="1">
    <source>
        <dbReference type="EMBL" id="MFB2936039.1"/>
    </source>
</evidence>
<dbReference type="PANTHER" id="PTHR35586">
    <property type="entry name" value="SLL1691 PROTEIN"/>
    <property type="match status" value="1"/>
</dbReference>
<comment type="caution">
    <text evidence="1">The sequence shown here is derived from an EMBL/GenBank/DDBJ whole genome shotgun (WGS) entry which is preliminary data.</text>
</comment>
<dbReference type="Proteomes" id="UP001576776">
    <property type="component" value="Unassembled WGS sequence"/>
</dbReference>
<gene>
    <name evidence="1" type="ORF">ACE1B6_12365</name>
</gene>
<protein>
    <submittedName>
        <fullName evidence="1">DUF2887 domain-containing protein</fullName>
    </submittedName>
</protein>